<dbReference type="Proteomes" id="UP000005408">
    <property type="component" value="Unassembled WGS sequence"/>
</dbReference>
<keyword evidence="3" id="KW-1185">Reference proteome</keyword>
<dbReference type="EnsemblMetazoa" id="G26857.2">
    <property type="protein sequence ID" value="G26857.2:cds"/>
    <property type="gene ID" value="G26857"/>
</dbReference>
<accession>A0A8W8L899</accession>
<dbReference type="AlphaFoldDB" id="A0A8W8L899"/>
<proteinExistence type="predicted"/>
<dbReference type="EnsemblMetazoa" id="G26857.1">
    <property type="protein sequence ID" value="G26857.1:cds"/>
    <property type="gene ID" value="G26857"/>
</dbReference>
<feature type="transmembrane region" description="Helical" evidence="1">
    <location>
        <begin position="21"/>
        <end position="46"/>
    </location>
</feature>
<keyword evidence="1" id="KW-0472">Membrane</keyword>
<name>A0A8W8L899_MAGGI</name>
<evidence type="ECO:0000313" key="3">
    <source>
        <dbReference type="Proteomes" id="UP000005408"/>
    </source>
</evidence>
<evidence type="ECO:0000313" key="2">
    <source>
        <dbReference type="EnsemblMetazoa" id="G26857.2:cds"/>
    </source>
</evidence>
<protein>
    <submittedName>
        <fullName evidence="2">Uncharacterized protein</fullName>
    </submittedName>
</protein>
<organism evidence="2 3">
    <name type="scientific">Magallana gigas</name>
    <name type="common">Pacific oyster</name>
    <name type="synonym">Crassostrea gigas</name>
    <dbReference type="NCBI Taxonomy" id="29159"/>
    <lineage>
        <taxon>Eukaryota</taxon>
        <taxon>Metazoa</taxon>
        <taxon>Spiralia</taxon>
        <taxon>Lophotrochozoa</taxon>
        <taxon>Mollusca</taxon>
        <taxon>Bivalvia</taxon>
        <taxon>Autobranchia</taxon>
        <taxon>Pteriomorphia</taxon>
        <taxon>Ostreida</taxon>
        <taxon>Ostreoidea</taxon>
        <taxon>Ostreidae</taxon>
        <taxon>Magallana</taxon>
    </lineage>
</organism>
<dbReference type="EnsemblMetazoa" id="G26857.3">
    <property type="protein sequence ID" value="G26857.3:cds"/>
    <property type="gene ID" value="G26857"/>
</dbReference>
<keyword evidence="1" id="KW-1133">Transmembrane helix</keyword>
<sequence>MNTTTITVPDNRDIFEKYPDILVFLVVGCSILGAILVAVCVYRCALDYKSGNIRTRRVLPRNITNTVIWGVQNYQSKRFEQLRNNYSRKDDSV</sequence>
<evidence type="ECO:0000256" key="1">
    <source>
        <dbReference type="SAM" id="Phobius"/>
    </source>
</evidence>
<reference evidence="2" key="1">
    <citation type="submission" date="2022-08" db="UniProtKB">
        <authorList>
            <consortium name="EnsemblMetazoa"/>
        </authorList>
    </citation>
    <scope>IDENTIFICATION</scope>
    <source>
        <strain evidence="2">05x7-T-G4-1.051#20</strain>
    </source>
</reference>
<keyword evidence="1" id="KW-0812">Transmembrane</keyword>